<dbReference type="GeneTree" id="ENSGT00940000160614"/>
<comment type="subcellular location">
    <subcellularLocation>
        <location evidence="1">Nucleus</location>
    </subcellularLocation>
</comment>
<dbReference type="PROSITE" id="PS50118">
    <property type="entry name" value="HMG_BOX_2"/>
    <property type="match status" value="1"/>
</dbReference>
<reference evidence="7" key="1">
    <citation type="submission" date="2025-08" db="UniProtKB">
        <authorList>
            <consortium name="Ensembl"/>
        </authorList>
    </citation>
    <scope>IDENTIFICATION</scope>
</reference>
<reference evidence="7" key="2">
    <citation type="submission" date="2025-09" db="UniProtKB">
        <authorList>
            <consortium name="Ensembl"/>
        </authorList>
    </citation>
    <scope>IDENTIFICATION</scope>
</reference>
<evidence type="ECO:0000256" key="2">
    <source>
        <dbReference type="ARBA" id="ARBA00023125"/>
    </source>
</evidence>
<proteinExistence type="predicted"/>
<sequence>MFLEQAACYRLPSQPFLINCFVGVLACMLKLLDEPAETHIKRPMNAFMVWSKGERRKLAQENPKMHNSEISKRLGAEWKLLSDAEKRPFIDEAKRLRAQHLKEHPDYKYRPRRKPKMLTKSGLNELNQRAEC</sequence>
<feature type="domain" description="HMG box" evidence="6">
    <location>
        <begin position="40"/>
        <end position="108"/>
    </location>
</feature>
<dbReference type="Ensembl" id="ENSEBUT00000019235.1">
    <property type="protein sequence ID" value="ENSEBUP00000018659.1"/>
    <property type="gene ID" value="ENSEBUG00000011647.1"/>
</dbReference>
<dbReference type="PANTHER" id="PTHR10270">
    <property type="entry name" value="SOX TRANSCRIPTION FACTOR"/>
    <property type="match status" value="1"/>
</dbReference>
<dbReference type="InterPro" id="IPR050140">
    <property type="entry name" value="SRY-related_HMG-box_TF-like"/>
</dbReference>
<dbReference type="GO" id="GO:0007420">
    <property type="term" value="P:brain development"/>
    <property type="evidence" value="ECO:0007669"/>
    <property type="project" value="TreeGrafter"/>
</dbReference>
<feature type="compositionally biased region" description="Polar residues" evidence="5">
    <location>
        <begin position="121"/>
        <end position="132"/>
    </location>
</feature>
<dbReference type="PANTHER" id="PTHR10270:SF324">
    <property type="entry name" value="SOX DOMAIN-CONTAINING PROTEIN DICHAETE-RELATED"/>
    <property type="match status" value="1"/>
</dbReference>
<dbReference type="SUPFAM" id="SSF47095">
    <property type="entry name" value="HMG-box"/>
    <property type="match status" value="1"/>
</dbReference>
<dbReference type="InterPro" id="IPR009071">
    <property type="entry name" value="HMG_box_dom"/>
</dbReference>
<evidence type="ECO:0000256" key="4">
    <source>
        <dbReference type="PROSITE-ProRule" id="PRU00267"/>
    </source>
</evidence>
<dbReference type="InterPro" id="IPR036910">
    <property type="entry name" value="HMG_box_dom_sf"/>
</dbReference>
<accession>A0A8C4QS66</accession>
<dbReference type="CDD" id="cd01388">
    <property type="entry name" value="HMG-box_SoxB"/>
    <property type="match status" value="1"/>
</dbReference>
<dbReference type="SMART" id="SM00398">
    <property type="entry name" value="HMG"/>
    <property type="match status" value="1"/>
</dbReference>
<dbReference type="Proteomes" id="UP000694388">
    <property type="component" value="Unplaced"/>
</dbReference>
<dbReference type="GO" id="GO:0030182">
    <property type="term" value="P:neuron differentiation"/>
    <property type="evidence" value="ECO:0007669"/>
    <property type="project" value="TreeGrafter"/>
</dbReference>
<dbReference type="GO" id="GO:0000978">
    <property type="term" value="F:RNA polymerase II cis-regulatory region sequence-specific DNA binding"/>
    <property type="evidence" value="ECO:0007669"/>
    <property type="project" value="TreeGrafter"/>
</dbReference>
<protein>
    <submittedName>
        <fullName evidence="7">SRY-box transcription factor 21a</fullName>
    </submittedName>
</protein>
<organism evidence="7 8">
    <name type="scientific">Eptatretus burgeri</name>
    <name type="common">Inshore hagfish</name>
    <dbReference type="NCBI Taxonomy" id="7764"/>
    <lineage>
        <taxon>Eukaryota</taxon>
        <taxon>Metazoa</taxon>
        <taxon>Chordata</taxon>
        <taxon>Craniata</taxon>
        <taxon>Vertebrata</taxon>
        <taxon>Cyclostomata</taxon>
        <taxon>Myxini</taxon>
        <taxon>Myxiniformes</taxon>
        <taxon>Myxinidae</taxon>
        <taxon>Eptatretinae</taxon>
        <taxon>Eptatretus</taxon>
    </lineage>
</organism>
<dbReference type="GO" id="GO:0000122">
    <property type="term" value="P:negative regulation of transcription by RNA polymerase II"/>
    <property type="evidence" value="ECO:0007669"/>
    <property type="project" value="TreeGrafter"/>
</dbReference>
<keyword evidence="3 4" id="KW-0539">Nucleus</keyword>
<keyword evidence="2 4" id="KW-0238">DNA-binding</keyword>
<evidence type="ECO:0000313" key="8">
    <source>
        <dbReference type="Proteomes" id="UP000694388"/>
    </source>
</evidence>
<evidence type="ECO:0000256" key="5">
    <source>
        <dbReference type="SAM" id="MobiDB-lite"/>
    </source>
</evidence>
<feature type="DNA-binding region" description="HMG box" evidence="4">
    <location>
        <begin position="40"/>
        <end position="108"/>
    </location>
</feature>
<dbReference type="AlphaFoldDB" id="A0A8C4QS66"/>
<dbReference type="Gene3D" id="1.10.30.10">
    <property type="entry name" value="High mobility group box domain"/>
    <property type="match status" value="1"/>
</dbReference>
<name>A0A8C4QS66_EPTBU</name>
<evidence type="ECO:0000256" key="3">
    <source>
        <dbReference type="ARBA" id="ARBA00023242"/>
    </source>
</evidence>
<dbReference type="GO" id="GO:0001228">
    <property type="term" value="F:DNA-binding transcription activator activity, RNA polymerase II-specific"/>
    <property type="evidence" value="ECO:0007669"/>
    <property type="project" value="TreeGrafter"/>
</dbReference>
<keyword evidence="8" id="KW-1185">Reference proteome</keyword>
<evidence type="ECO:0000256" key="1">
    <source>
        <dbReference type="ARBA" id="ARBA00004123"/>
    </source>
</evidence>
<evidence type="ECO:0000259" key="6">
    <source>
        <dbReference type="PROSITE" id="PS50118"/>
    </source>
</evidence>
<feature type="region of interest" description="Disordered" evidence="5">
    <location>
        <begin position="101"/>
        <end position="132"/>
    </location>
</feature>
<evidence type="ECO:0000313" key="7">
    <source>
        <dbReference type="Ensembl" id="ENSEBUP00000018659.1"/>
    </source>
</evidence>
<dbReference type="GO" id="GO:0005634">
    <property type="term" value="C:nucleus"/>
    <property type="evidence" value="ECO:0007669"/>
    <property type="project" value="UniProtKB-SubCell"/>
</dbReference>
<dbReference type="Pfam" id="PF00505">
    <property type="entry name" value="HMG_box"/>
    <property type="match status" value="1"/>
</dbReference>
<dbReference type="FunFam" id="1.10.30.10:FF:000002">
    <property type="entry name" value="transcription factor Sox-2"/>
    <property type="match status" value="1"/>
</dbReference>